<feature type="non-terminal residue" evidence="1">
    <location>
        <position position="1"/>
    </location>
</feature>
<dbReference type="EMBL" id="CAUYUJ010003106">
    <property type="protein sequence ID" value="CAK0803847.1"/>
    <property type="molecule type" value="Genomic_DNA"/>
</dbReference>
<gene>
    <name evidence="1" type="ORF">PCOR1329_LOCUS10868</name>
</gene>
<keyword evidence="2" id="KW-1185">Reference proteome</keyword>
<feature type="non-terminal residue" evidence="1">
    <location>
        <position position="70"/>
    </location>
</feature>
<organism evidence="1 2">
    <name type="scientific">Prorocentrum cordatum</name>
    <dbReference type="NCBI Taxonomy" id="2364126"/>
    <lineage>
        <taxon>Eukaryota</taxon>
        <taxon>Sar</taxon>
        <taxon>Alveolata</taxon>
        <taxon>Dinophyceae</taxon>
        <taxon>Prorocentrales</taxon>
        <taxon>Prorocentraceae</taxon>
        <taxon>Prorocentrum</taxon>
    </lineage>
</organism>
<dbReference type="Proteomes" id="UP001189429">
    <property type="component" value="Unassembled WGS sequence"/>
</dbReference>
<accession>A0ABN9QFM4</accession>
<protein>
    <submittedName>
        <fullName evidence="1">Uncharacterized protein</fullName>
    </submittedName>
</protein>
<proteinExistence type="predicted"/>
<sequence>GCSLFVNECSHDMVHENFPKGGVTQDRQAKQACQDRAEQELGEKRDELILLAQLAAEPRAHVANLFRTFL</sequence>
<evidence type="ECO:0000313" key="2">
    <source>
        <dbReference type="Proteomes" id="UP001189429"/>
    </source>
</evidence>
<comment type="caution">
    <text evidence="1">The sequence shown here is derived from an EMBL/GenBank/DDBJ whole genome shotgun (WGS) entry which is preliminary data.</text>
</comment>
<evidence type="ECO:0000313" key="1">
    <source>
        <dbReference type="EMBL" id="CAK0803847.1"/>
    </source>
</evidence>
<reference evidence="1" key="1">
    <citation type="submission" date="2023-10" db="EMBL/GenBank/DDBJ databases">
        <authorList>
            <person name="Chen Y."/>
            <person name="Shah S."/>
            <person name="Dougan E. K."/>
            <person name="Thang M."/>
            <person name="Chan C."/>
        </authorList>
    </citation>
    <scope>NUCLEOTIDE SEQUENCE [LARGE SCALE GENOMIC DNA]</scope>
</reference>
<name>A0ABN9QFM4_9DINO</name>